<reference evidence="2" key="1">
    <citation type="submission" date="2023-02" db="EMBL/GenBank/DDBJ databases">
        <title>The sequence of Aeromonas hydrophila K533.</title>
        <authorList>
            <person name="Luo X."/>
        </authorList>
    </citation>
    <scope>NUCLEOTIDE SEQUENCE</scope>
    <source>
        <strain evidence="2">K533</strain>
    </source>
</reference>
<accession>A0AAX3P8L1</accession>
<dbReference type="InterPro" id="IPR010985">
    <property type="entry name" value="Ribbon_hlx_hlx"/>
</dbReference>
<name>A0AAX3P8L1_AERHY</name>
<gene>
    <name evidence="2" type="ORF">PY771_05375</name>
</gene>
<proteinExistence type="predicted"/>
<dbReference type="GO" id="GO:0006355">
    <property type="term" value="P:regulation of DNA-templated transcription"/>
    <property type="evidence" value="ECO:0007669"/>
    <property type="project" value="InterPro"/>
</dbReference>
<evidence type="ECO:0000259" key="1">
    <source>
        <dbReference type="Pfam" id="PF03869"/>
    </source>
</evidence>
<dbReference type="SUPFAM" id="SSF47598">
    <property type="entry name" value="Ribbon-helix-helix"/>
    <property type="match status" value="1"/>
</dbReference>
<dbReference type="Pfam" id="PF03869">
    <property type="entry name" value="Arc"/>
    <property type="match status" value="1"/>
</dbReference>
<protein>
    <submittedName>
        <fullName evidence="2">Arc family DNA-binding protein</fullName>
    </submittedName>
</protein>
<dbReference type="EMBL" id="CP118942">
    <property type="protein sequence ID" value="WEE27751.1"/>
    <property type="molecule type" value="Genomic_DNA"/>
</dbReference>
<evidence type="ECO:0000313" key="3">
    <source>
        <dbReference type="Proteomes" id="UP001214666"/>
    </source>
</evidence>
<dbReference type="InterPro" id="IPR005569">
    <property type="entry name" value="Arc_DNA-bd_dom"/>
</dbReference>
<evidence type="ECO:0000313" key="2">
    <source>
        <dbReference type="EMBL" id="WEE27751.1"/>
    </source>
</evidence>
<dbReference type="Proteomes" id="UP001214666">
    <property type="component" value="Chromosome"/>
</dbReference>
<organism evidence="2 3">
    <name type="scientific">Aeromonas hydrophila</name>
    <dbReference type="NCBI Taxonomy" id="644"/>
    <lineage>
        <taxon>Bacteria</taxon>
        <taxon>Pseudomonadati</taxon>
        <taxon>Pseudomonadota</taxon>
        <taxon>Gammaproteobacteria</taxon>
        <taxon>Aeromonadales</taxon>
        <taxon>Aeromonadaceae</taxon>
        <taxon>Aeromonas</taxon>
    </lineage>
</organism>
<feature type="domain" description="Arc-like DNA binding" evidence="1">
    <location>
        <begin position="11"/>
        <end position="57"/>
    </location>
</feature>
<dbReference type="InterPro" id="IPR013321">
    <property type="entry name" value="Arc_rbn_hlx_hlx"/>
</dbReference>
<dbReference type="RefSeq" id="WP_111896604.1">
    <property type="nucleotide sequence ID" value="NZ_CP118942.1"/>
</dbReference>
<sequence length="127" mass="14453">MMSKKSTVPTSRESDKFVLRLPDGMRDTISELAKASGRSMNAELVHRIQRTIDEDTALAESGVKIIEGMKIIEGLNLDRPALTLPPGTVLTPHEIDKDDPRYTPYVRREEIQEVLDYIRQEMKNKKS</sequence>
<dbReference type="GO" id="GO:0003677">
    <property type="term" value="F:DNA binding"/>
    <property type="evidence" value="ECO:0007669"/>
    <property type="project" value="UniProtKB-KW"/>
</dbReference>
<keyword evidence="2" id="KW-0238">DNA-binding</keyword>
<dbReference type="Gene3D" id="1.10.1220.10">
    <property type="entry name" value="Met repressor-like"/>
    <property type="match status" value="1"/>
</dbReference>
<dbReference type="AlphaFoldDB" id="A0AAX3P8L1"/>